<proteinExistence type="predicted"/>
<dbReference type="EMBL" id="KZ679127">
    <property type="protein sequence ID" value="PTB80398.1"/>
    <property type="molecule type" value="Genomic_DNA"/>
</dbReference>
<organism evidence="1 2">
    <name type="scientific">Trichoderma longibrachiatum ATCC 18648</name>
    <dbReference type="NCBI Taxonomy" id="983965"/>
    <lineage>
        <taxon>Eukaryota</taxon>
        <taxon>Fungi</taxon>
        <taxon>Dikarya</taxon>
        <taxon>Ascomycota</taxon>
        <taxon>Pezizomycotina</taxon>
        <taxon>Sordariomycetes</taxon>
        <taxon>Hypocreomycetidae</taxon>
        <taxon>Hypocreales</taxon>
        <taxon>Hypocreaceae</taxon>
        <taxon>Trichoderma</taxon>
    </lineage>
</organism>
<reference evidence="1 2" key="1">
    <citation type="submission" date="2016-07" db="EMBL/GenBank/DDBJ databases">
        <title>Multiple horizontal gene transfer events from other fungi enriched the ability of initially mycotrophic Trichoderma (Ascomycota) to feed on dead plant biomass.</title>
        <authorList>
            <consortium name="DOE Joint Genome Institute"/>
            <person name="Aerts A."/>
            <person name="Atanasova L."/>
            <person name="Chenthamara K."/>
            <person name="Zhang J."/>
            <person name="Grujic M."/>
            <person name="Henrissat B."/>
            <person name="Kuo A."/>
            <person name="Salamov A."/>
            <person name="Lipzen A."/>
            <person name="Labutti K."/>
            <person name="Barry K."/>
            <person name="Miao Y."/>
            <person name="Rahimi M.J."/>
            <person name="Shen Q."/>
            <person name="Grigoriev I.V."/>
            <person name="Kubicek C.P."/>
            <person name="Druzhinina I.S."/>
        </authorList>
    </citation>
    <scope>NUCLEOTIDE SEQUENCE [LARGE SCALE GENOMIC DNA]</scope>
    <source>
        <strain evidence="1 2">ATCC 18648</strain>
    </source>
</reference>
<evidence type="ECO:0000313" key="1">
    <source>
        <dbReference type="EMBL" id="PTB80398.1"/>
    </source>
</evidence>
<keyword evidence="2" id="KW-1185">Reference proteome</keyword>
<dbReference type="Proteomes" id="UP000240760">
    <property type="component" value="Unassembled WGS sequence"/>
</dbReference>
<dbReference type="AlphaFoldDB" id="A0A2T4CFU0"/>
<accession>A0A2T4CFU0</accession>
<gene>
    <name evidence="1" type="ORF">M440DRAFT_1125002</name>
</gene>
<sequence>MGELALGLHIPTLPARASTPFFPLLSLQRGCANLCSGIPFPISSRHLFVSSSRFEFPDLPHFKRFPFLKGVAKSRLRGTSSWKPVHRSGQRNEPARVSIPIGQPFASIQHNESSTERNTTCLNNIRYHETGRTIRTRYRCCHR</sequence>
<protein>
    <submittedName>
        <fullName evidence="1">Uncharacterized protein</fullName>
    </submittedName>
</protein>
<evidence type="ECO:0000313" key="2">
    <source>
        <dbReference type="Proteomes" id="UP000240760"/>
    </source>
</evidence>
<name>A0A2T4CFU0_TRILO</name>